<proteinExistence type="predicted"/>
<evidence type="ECO:0000313" key="3">
    <source>
        <dbReference type="Proteomes" id="UP000655443"/>
    </source>
</evidence>
<name>A0A918YSV8_9ACTN</name>
<reference evidence="2" key="2">
    <citation type="submission" date="2020-09" db="EMBL/GenBank/DDBJ databases">
        <authorList>
            <person name="Sun Q."/>
            <person name="Ohkuma M."/>
        </authorList>
    </citation>
    <scope>NUCLEOTIDE SEQUENCE</scope>
    <source>
        <strain evidence="2">JCM 4714</strain>
    </source>
</reference>
<gene>
    <name evidence="2" type="ORF">GCM10010339_89460</name>
</gene>
<dbReference type="Proteomes" id="UP000655443">
    <property type="component" value="Unassembled WGS sequence"/>
</dbReference>
<dbReference type="RefSeq" id="WP_189959268.1">
    <property type="nucleotide sequence ID" value="NZ_BMVG01000061.1"/>
</dbReference>
<feature type="compositionally biased region" description="Low complexity" evidence="1">
    <location>
        <begin position="34"/>
        <end position="45"/>
    </location>
</feature>
<organism evidence="2 3">
    <name type="scientific">Streptomyces alanosinicus</name>
    <dbReference type="NCBI Taxonomy" id="68171"/>
    <lineage>
        <taxon>Bacteria</taxon>
        <taxon>Bacillati</taxon>
        <taxon>Actinomycetota</taxon>
        <taxon>Actinomycetes</taxon>
        <taxon>Kitasatosporales</taxon>
        <taxon>Streptomycetaceae</taxon>
        <taxon>Streptomyces</taxon>
    </lineage>
</organism>
<feature type="region of interest" description="Disordered" evidence="1">
    <location>
        <begin position="33"/>
        <end position="68"/>
    </location>
</feature>
<protein>
    <submittedName>
        <fullName evidence="2">Uncharacterized protein</fullName>
    </submittedName>
</protein>
<dbReference type="AlphaFoldDB" id="A0A918YSV8"/>
<comment type="caution">
    <text evidence="2">The sequence shown here is derived from an EMBL/GenBank/DDBJ whole genome shotgun (WGS) entry which is preliminary data.</text>
</comment>
<sequence length="68" mass="8000">MRDWNRRLQRILEQDPAVSEQLQQLLDEVRGSLPQDQQPTVPTPVFHTHISGHGRVYNAGRDQHFNER</sequence>
<dbReference type="EMBL" id="BMVG01000061">
    <property type="protein sequence ID" value="GHE15293.1"/>
    <property type="molecule type" value="Genomic_DNA"/>
</dbReference>
<evidence type="ECO:0000313" key="2">
    <source>
        <dbReference type="EMBL" id="GHE15293.1"/>
    </source>
</evidence>
<accession>A0A918YSV8</accession>
<evidence type="ECO:0000256" key="1">
    <source>
        <dbReference type="SAM" id="MobiDB-lite"/>
    </source>
</evidence>
<keyword evidence="3" id="KW-1185">Reference proteome</keyword>
<reference evidence="2" key="1">
    <citation type="journal article" date="2014" name="Int. J. Syst. Evol. Microbiol.">
        <title>Complete genome sequence of Corynebacterium casei LMG S-19264T (=DSM 44701T), isolated from a smear-ripened cheese.</title>
        <authorList>
            <consortium name="US DOE Joint Genome Institute (JGI-PGF)"/>
            <person name="Walter F."/>
            <person name="Albersmeier A."/>
            <person name="Kalinowski J."/>
            <person name="Ruckert C."/>
        </authorList>
    </citation>
    <scope>NUCLEOTIDE SEQUENCE</scope>
    <source>
        <strain evidence="2">JCM 4714</strain>
    </source>
</reference>